<dbReference type="EMBL" id="JBBKAM010000002">
    <property type="protein sequence ID" value="MEJ8645278.1"/>
    <property type="molecule type" value="Genomic_DNA"/>
</dbReference>
<dbReference type="InterPro" id="IPR046224">
    <property type="entry name" value="DUF6257"/>
</dbReference>
<dbReference type="Pfam" id="PF19771">
    <property type="entry name" value="DUF6257"/>
    <property type="match status" value="1"/>
</dbReference>
<sequence>MADPKFTAGEAAKITWLIARMAKRGLASQTVHQGDLEARVEKVIEGARKREEEQRKSK</sequence>
<gene>
    <name evidence="1" type="ORF">WKI68_36900</name>
</gene>
<accession>A0ABU8UDS4</accession>
<evidence type="ECO:0000313" key="2">
    <source>
        <dbReference type="Proteomes" id="UP001382904"/>
    </source>
</evidence>
<reference evidence="1 2" key="1">
    <citation type="submission" date="2024-03" db="EMBL/GenBank/DDBJ databases">
        <title>Novel Streptomyces species of biotechnological and ecological value are a feature of Machair soil.</title>
        <authorList>
            <person name="Prole J.R."/>
            <person name="Goodfellow M."/>
            <person name="Allenby N."/>
            <person name="Ward A.C."/>
        </authorList>
    </citation>
    <scope>NUCLEOTIDE SEQUENCE [LARGE SCALE GENOMIC DNA]</scope>
    <source>
        <strain evidence="1 2">MS1.HAVA.3</strain>
    </source>
</reference>
<keyword evidence="2" id="KW-1185">Reference proteome</keyword>
<dbReference type="Proteomes" id="UP001382904">
    <property type="component" value="Unassembled WGS sequence"/>
</dbReference>
<name>A0ABU8UDS4_9ACTN</name>
<organism evidence="1 2">
    <name type="scientific">Streptomyces caledonius</name>
    <dbReference type="NCBI Taxonomy" id="3134107"/>
    <lineage>
        <taxon>Bacteria</taxon>
        <taxon>Bacillati</taxon>
        <taxon>Actinomycetota</taxon>
        <taxon>Actinomycetes</taxon>
        <taxon>Kitasatosporales</taxon>
        <taxon>Streptomycetaceae</taxon>
        <taxon>Streptomyces</taxon>
    </lineage>
</organism>
<comment type="caution">
    <text evidence="1">The sequence shown here is derived from an EMBL/GenBank/DDBJ whole genome shotgun (WGS) entry which is preliminary data.</text>
</comment>
<proteinExistence type="predicted"/>
<protein>
    <submittedName>
        <fullName evidence="1">DUF6257 family protein</fullName>
    </submittedName>
</protein>
<evidence type="ECO:0000313" key="1">
    <source>
        <dbReference type="EMBL" id="MEJ8645278.1"/>
    </source>
</evidence>